<sequence length="338" mass="37281">MLAPRRFRPRRRQGFALALFSFLGIFTAIVVVNTRKLQSGGQVVEPARPTADSAKLELVPRPLTAEERKDAWRAANFYDSTSDHPRPIALWILGPSSVGKSTLTAEVGGEFDIPRVFAAGAQVEVGSPRSQPSVERVLSSEDSRRCLDAVVVDGEFMRDTHAVWQQWVGTEDWRSAYPALKAVINQEKDSLQDAAVAERKHLIIPQTVLNLGKGIADLGRLVGKGYINHVLAVVAPLKECQRRGHAREALTGKRYQPGEYERSIQAIPPMVEACNGRYQLIRALEMNEGSKKRMGYRLLSAGPCGSSSAQGELNMPTPNFNADFLSRVIDENIRAPII</sequence>
<dbReference type="AlphaFoldDB" id="A0A7S4Q2Z3"/>
<dbReference type="InterPro" id="IPR027417">
    <property type="entry name" value="P-loop_NTPase"/>
</dbReference>
<dbReference type="SUPFAM" id="SSF52540">
    <property type="entry name" value="P-loop containing nucleoside triphosphate hydrolases"/>
    <property type="match status" value="1"/>
</dbReference>
<protein>
    <recommendedName>
        <fullName evidence="2">Zeta toxin domain-containing protein</fullName>
    </recommendedName>
</protein>
<evidence type="ECO:0000313" key="1">
    <source>
        <dbReference type="EMBL" id="CAE4569857.1"/>
    </source>
</evidence>
<evidence type="ECO:0008006" key="2">
    <source>
        <dbReference type="Google" id="ProtNLM"/>
    </source>
</evidence>
<gene>
    <name evidence="1" type="ORF">AMON00008_LOCUS9476</name>
</gene>
<dbReference type="Gene3D" id="3.40.50.300">
    <property type="entry name" value="P-loop containing nucleotide triphosphate hydrolases"/>
    <property type="match status" value="1"/>
</dbReference>
<reference evidence="1" key="1">
    <citation type="submission" date="2021-01" db="EMBL/GenBank/DDBJ databases">
        <authorList>
            <person name="Corre E."/>
            <person name="Pelletier E."/>
            <person name="Niang G."/>
            <person name="Scheremetjew M."/>
            <person name="Finn R."/>
            <person name="Kale V."/>
            <person name="Holt S."/>
            <person name="Cochrane G."/>
            <person name="Meng A."/>
            <person name="Brown T."/>
            <person name="Cohen L."/>
        </authorList>
    </citation>
    <scope>NUCLEOTIDE SEQUENCE</scope>
    <source>
        <strain evidence="1">CCMP3105</strain>
    </source>
</reference>
<organism evidence="1">
    <name type="scientific">Alexandrium monilatum</name>
    <dbReference type="NCBI Taxonomy" id="311494"/>
    <lineage>
        <taxon>Eukaryota</taxon>
        <taxon>Sar</taxon>
        <taxon>Alveolata</taxon>
        <taxon>Dinophyceae</taxon>
        <taxon>Gonyaulacales</taxon>
        <taxon>Pyrocystaceae</taxon>
        <taxon>Alexandrium</taxon>
    </lineage>
</organism>
<accession>A0A7S4Q2Z3</accession>
<name>A0A7S4Q2Z3_9DINO</name>
<dbReference type="EMBL" id="HBNR01014618">
    <property type="protein sequence ID" value="CAE4569857.1"/>
    <property type="molecule type" value="Transcribed_RNA"/>
</dbReference>
<proteinExistence type="predicted"/>